<proteinExistence type="predicted"/>
<evidence type="ECO:0000313" key="1">
    <source>
        <dbReference type="EMBL" id="OLY79466.1"/>
    </source>
</evidence>
<dbReference type="STRING" id="133383.A0A1R0GRG2"/>
<dbReference type="EMBL" id="LSSL01004423">
    <property type="protein sequence ID" value="OLY79466.1"/>
    <property type="molecule type" value="Genomic_DNA"/>
</dbReference>
<gene>
    <name evidence="2" type="ORF">AYI68_g4934</name>
    <name evidence="1" type="ORF">AYI68_g6464</name>
</gene>
<dbReference type="AlphaFoldDB" id="A0A1R0GRG2"/>
<evidence type="ECO:0000313" key="3">
    <source>
        <dbReference type="Proteomes" id="UP000187455"/>
    </source>
</evidence>
<protein>
    <submittedName>
        <fullName evidence="1">Uncharacterized protein</fullName>
    </submittedName>
</protein>
<accession>A0A1R0GRG2</accession>
<comment type="caution">
    <text evidence="1">The sequence shown here is derived from an EMBL/GenBank/DDBJ whole genome shotgun (WGS) entry which is preliminary data.</text>
</comment>
<reference evidence="1 3" key="1">
    <citation type="journal article" date="2016" name="Mol. Biol. Evol.">
        <title>Genome-Wide Survey of Gut Fungi (Harpellales) Reveals the First Horizontally Transferred Ubiquitin Gene from a Mosquito Host.</title>
        <authorList>
            <person name="Wang Y."/>
            <person name="White M.M."/>
            <person name="Kvist S."/>
            <person name="Moncalvo J.M."/>
        </authorList>
    </citation>
    <scope>NUCLEOTIDE SEQUENCE [LARGE SCALE GENOMIC DNA]</scope>
    <source>
        <strain evidence="1 3">ALG-7-W6</strain>
    </source>
</reference>
<keyword evidence="3" id="KW-1185">Reference proteome</keyword>
<evidence type="ECO:0000313" key="2">
    <source>
        <dbReference type="EMBL" id="OLY80965.1"/>
    </source>
</evidence>
<reference evidence="1" key="2">
    <citation type="submission" date="2017-01" db="EMBL/GenBank/DDBJ databases">
        <authorList>
            <person name="Mah S.A."/>
            <person name="Swanson W.J."/>
            <person name="Moy G.W."/>
            <person name="Vacquier V.D."/>
        </authorList>
    </citation>
    <scope>NUCLEOTIDE SEQUENCE</scope>
    <source>
        <strain evidence="1">ALG-7-W6</strain>
    </source>
</reference>
<dbReference type="OrthoDB" id="5600523at2759"/>
<name>A0A1R0GRG2_9FUNG</name>
<organism evidence="1 3">
    <name type="scientific">Smittium mucronatum</name>
    <dbReference type="NCBI Taxonomy" id="133383"/>
    <lineage>
        <taxon>Eukaryota</taxon>
        <taxon>Fungi</taxon>
        <taxon>Fungi incertae sedis</taxon>
        <taxon>Zoopagomycota</taxon>
        <taxon>Kickxellomycotina</taxon>
        <taxon>Harpellomycetes</taxon>
        <taxon>Harpellales</taxon>
        <taxon>Legeriomycetaceae</taxon>
        <taxon>Smittium</taxon>
    </lineage>
</organism>
<sequence>MNNYDPYNLKVNKSHFDLGSKFIENRNAFPRINSTKSRIFENEQSSSQINSYSNFANSEISPVIKKLLSESSQNCILSSSEEEILEKDFQRTDHEVKHLTQKVSDMRLKLNLNLDNGAGKLSPSELANEAKASQIILLSHLENGLRKKLVRSISIRNKIFQHQISVLRDSLEFQYKNSKPVLAHKLSPTEFDFKSDTWENPPIRINDPSLKNDHISNEIFILQKVQESVLNLNPEYQADDFQFSQNGIL</sequence>
<dbReference type="Proteomes" id="UP000187455">
    <property type="component" value="Unassembled WGS sequence"/>
</dbReference>
<dbReference type="EMBL" id="LSSL01002919">
    <property type="protein sequence ID" value="OLY80965.1"/>
    <property type="molecule type" value="Genomic_DNA"/>
</dbReference>